<dbReference type="Proteomes" id="UP000677228">
    <property type="component" value="Unassembled WGS sequence"/>
</dbReference>
<evidence type="ECO:0000313" key="1">
    <source>
        <dbReference type="EMBL" id="CAF0770509.1"/>
    </source>
</evidence>
<dbReference type="Proteomes" id="UP000681722">
    <property type="component" value="Unassembled WGS sequence"/>
</dbReference>
<dbReference type="AlphaFoldDB" id="A0A813QQE7"/>
<proteinExistence type="predicted"/>
<dbReference type="OrthoDB" id="10028043at2759"/>
<comment type="caution">
    <text evidence="1">The sequence shown here is derived from an EMBL/GenBank/DDBJ whole genome shotgun (WGS) entry which is preliminary data.</text>
</comment>
<organism evidence="1 5">
    <name type="scientific">Didymodactylos carnosus</name>
    <dbReference type="NCBI Taxonomy" id="1234261"/>
    <lineage>
        <taxon>Eukaryota</taxon>
        <taxon>Metazoa</taxon>
        <taxon>Spiralia</taxon>
        <taxon>Gnathifera</taxon>
        <taxon>Rotifera</taxon>
        <taxon>Eurotatoria</taxon>
        <taxon>Bdelloidea</taxon>
        <taxon>Philodinida</taxon>
        <taxon>Philodinidae</taxon>
        <taxon>Didymodactylos</taxon>
    </lineage>
</organism>
<accession>A0A813QQE7</accession>
<evidence type="ECO:0000313" key="2">
    <source>
        <dbReference type="EMBL" id="CAF1271049.1"/>
    </source>
</evidence>
<dbReference type="Proteomes" id="UP000663829">
    <property type="component" value="Unassembled WGS sequence"/>
</dbReference>
<evidence type="ECO:0000313" key="5">
    <source>
        <dbReference type="Proteomes" id="UP000663829"/>
    </source>
</evidence>
<dbReference type="EMBL" id="CAJOBA010039377">
    <property type="protein sequence ID" value="CAF4076572.1"/>
    <property type="molecule type" value="Genomic_DNA"/>
</dbReference>
<dbReference type="Proteomes" id="UP000682733">
    <property type="component" value="Unassembled WGS sequence"/>
</dbReference>
<evidence type="ECO:0000313" key="3">
    <source>
        <dbReference type="EMBL" id="CAF3552587.1"/>
    </source>
</evidence>
<reference evidence="1" key="1">
    <citation type="submission" date="2021-02" db="EMBL/GenBank/DDBJ databases">
        <authorList>
            <person name="Nowell W R."/>
        </authorList>
    </citation>
    <scope>NUCLEOTIDE SEQUENCE</scope>
</reference>
<keyword evidence="5" id="KW-1185">Reference proteome</keyword>
<evidence type="ECO:0000313" key="4">
    <source>
        <dbReference type="EMBL" id="CAF4076572.1"/>
    </source>
</evidence>
<dbReference type="EMBL" id="CAJNOQ010000193">
    <property type="protein sequence ID" value="CAF0770509.1"/>
    <property type="molecule type" value="Genomic_DNA"/>
</dbReference>
<dbReference type="EMBL" id="CAJNOK010017817">
    <property type="protein sequence ID" value="CAF1271049.1"/>
    <property type="molecule type" value="Genomic_DNA"/>
</dbReference>
<gene>
    <name evidence="1" type="ORF">GPM918_LOCUS1899</name>
    <name evidence="2" type="ORF">OVA965_LOCUS27188</name>
    <name evidence="3" type="ORF">SRO942_LOCUS1899</name>
    <name evidence="4" type="ORF">TMI583_LOCUS27932</name>
</gene>
<dbReference type="EMBL" id="CAJOBC010000193">
    <property type="protein sequence ID" value="CAF3552587.1"/>
    <property type="molecule type" value="Genomic_DNA"/>
</dbReference>
<name>A0A813QQE7_9BILA</name>
<protein>
    <submittedName>
        <fullName evidence="1">Uncharacterized protein</fullName>
    </submittedName>
</protein>
<sequence length="132" mass="16154">MTDFHKVFSIYHENLTQTQSQQTFSEIKRANASINQDYSKDFVRITIKIPQMKTSFNLRKLRREPKNGLPTETQYHRNRITFEFILNHGKSNELKYQYSNREVFRGPIEYKKSYLKYRDEYVSWFIHKTESW</sequence>